<accession>A0A944H6U8</accession>
<sequence>MPPDLYDTLQAGLADGSIVPYLGPGVLADVTQVDSAVRIPADSDSLILAMNDGRPMAPKLMYEFPRAAMNIELKRGRSAVTRFLTRTYGETAWTRGAVHEWLKALAPRYVVDINRDTQLQDSYAHTPHNLIVGIARMAGTAFRYKLYRWDGSAYHPTEALDLALPILFKPMGTPQPEASYIASDADYVDYITELMGGFAIPPQLKALRAGKRYLLMGLRLNRDTERMVMADIVYNAGTPTGWILLPDANAKERRFCQKLGLQIIDSDIFTFIAGTQTARPALAQVHPC</sequence>
<protein>
    <submittedName>
        <fullName evidence="1">SIR2 family protein</fullName>
    </submittedName>
</protein>
<keyword evidence="2" id="KW-1185">Reference proteome</keyword>
<comment type="caution">
    <text evidence="1">The sequence shown here is derived from an EMBL/GenBank/DDBJ whole genome shotgun (WGS) entry which is preliminary data.</text>
</comment>
<reference evidence="2" key="1">
    <citation type="journal article" date="2022" name="ISME J.">
        <title>Genetic and phylogenetic analysis of dissimilatory iodate-reducing bacteria identifies potential niches across the world's oceans.</title>
        <authorList>
            <person name="Reyes-Umana V."/>
            <person name="Henning Z."/>
            <person name="Lee K."/>
            <person name="Barnum T.P."/>
            <person name="Coates J.D."/>
        </authorList>
    </citation>
    <scope>NUCLEOTIDE SEQUENCE [LARGE SCALE GENOMIC DNA]</scope>
    <source>
        <strain evidence="2">IR12</strain>
    </source>
</reference>
<dbReference type="EMBL" id="JAEKFT010000004">
    <property type="protein sequence ID" value="MBT0960518.1"/>
    <property type="molecule type" value="Genomic_DNA"/>
</dbReference>
<gene>
    <name evidence="1" type="ORF">I8J34_04950</name>
</gene>
<dbReference type="RefSeq" id="WP_214360276.1">
    <property type="nucleotide sequence ID" value="NZ_JAEKFT010000004.1"/>
</dbReference>
<name>A0A944H6U8_DENI1</name>
<organism evidence="1 2">
    <name type="scientific">Denitromonas iodatirespirans</name>
    <dbReference type="NCBI Taxonomy" id="2795389"/>
    <lineage>
        <taxon>Bacteria</taxon>
        <taxon>Pseudomonadati</taxon>
        <taxon>Pseudomonadota</taxon>
        <taxon>Betaproteobacteria</taxon>
        <taxon>Rhodocyclales</taxon>
        <taxon>Zoogloeaceae</taxon>
        <taxon>Denitromonas</taxon>
    </lineage>
</organism>
<evidence type="ECO:0000313" key="2">
    <source>
        <dbReference type="Proteomes" id="UP000694660"/>
    </source>
</evidence>
<dbReference type="Pfam" id="PF13289">
    <property type="entry name" value="SIR2_2"/>
    <property type="match status" value="1"/>
</dbReference>
<dbReference type="AlphaFoldDB" id="A0A944H6U8"/>
<proteinExistence type="predicted"/>
<evidence type="ECO:0000313" key="1">
    <source>
        <dbReference type="EMBL" id="MBT0960518.1"/>
    </source>
</evidence>
<dbReference type="Proteomes" id="UP000694660">
    <property type="component" value="Unassembled WGS sequence"/>
</dbReference>